<dbReference type="Proteomes" id="UP001069090">
    <property type="component" value="Unassembled WGS sequence"/>
</dbReference>
<proteinExistence type="predicted"/>
<dbReference type="SUPFAM" id="SSF110997">
    <property type="entry name" value="Sporulation related repeat"/>
    <property type="match status" value="1"/>
</dbReference>
<reference evidence="1 2" key="1">
    <citation type="submission" date="2022-12" db="EMBL/GenBank/DDBJ databases">
        <title>Dasania phycosphaerae sp. nov., isolated from particulate material of the south coast of Korea.</title>
        <authorList>
            <person name="Jiang Y."/>
        </authorList>
    </citation>
    <scope>NUCLEOTIDE SEQUENCE [LARGE SCALE GENOMIC DNA]</scope>
    <source>
        <strain evidence="1 2">GY-19</strain>
    </source>
</reference>
<evidence type="ECO:0000313" key="1">
    <source>
        <dbReference type="EMBL" id="MCZ0866994.1"/>
    </source>
</evidence>
<comment type="caution">
    <text evidence="1">The sequence shown here is derived from an EMBL/GenBank/DDBJ whole genome shotgun (WGS) entry which is preliminary data.</text>
</comment>
<accession>A0A9J6RRK4</accession>
<protein>
    <recommendedName>
        <fullName evidence="3">SPOR domain-containing protein</fullName>
    </recommendedName>
</protein>
<dbReference type="GO" id="GO:0042834">
    <property type="term" value="F:peptidoglycan binding"/>
    <property type="evidence" value="ECO:0007669"/>
    <property type="project" value="InterPro"/>
</dbReference>
<dbReference type="InterPro" id="IPR036680">
    <property type="entry name" value="SPOR-like_sf"/>
</dbReference>
<name>A0A9J6RRK4_9GAMM</name>
<gene>
    <name evidence="1" type="ORF">O0V09_17465</name>
</gene>
<dbReference type="AlphaFoldDB" id="A0A9J6RRK4"/>
<dbReference type="EMBL" id="JAPTGG010000020">
    <property type="protein sequence ID" value="MCZ0866994.1"/>
    <property type="molecule type" value="Genomic_DNA"/>
</dbReference>
<sequence>MRWVFALLLIANAIYFFFQAYMVQPVARSAQVDTTQVDLGQPVVLLSELEGEQVAALQPEPELAISEQPAAVSPMCWMLGAFKEKVSAKQMQGRLAALEINFALKEFEVAGKPDYWVHIPPQPNRKLAVKLLREVQLKKIDSFLITEGELANGISLGLFTEQKRAENLYETRKKQGLEVQLKEVPRVYTEIWLVSEQGEYDKFSEPLWEKIKQGQAGIERRKNYCNKIASPENID</sequence>
<evidence type="ECO:0008006" key="3">
    <source>
        <dbReference type="Google" id="ProtNLM"/>
    </source>
</evidence>
<dbReference type="RefSeq" id="WP_268905334.1">
    <property type="nucleotide sequence ID" value="NZ_JAPTGG010000020.1"/>
</dbReference>
<evidence type="ECO:0000313" key="2">
    <source>
        <dbReference type="Proteomes" id="UP001069090"/>
    </source>
</evidence>
<keyword evidence="2" id="KW-1185">Reference proteome</keyword>
<organism evidence="1 2">
    <name type="scientific">Dasania phycosphaerae</name>
    <dbReference type="NCBI Taxonomy" id="2950436"/>
    <lineage>
        <taxon>Bacteria</taxon>
        <taxon>Pseudomonadati</taxon>
        <taxon>Pseudomonadota</taxon>
        <taxon>Gammaproteobacteria</taxon>
        <taxon>Cellvibrionales</taxon>
        <taxon>Spongiibacteraceae</taxon>
        <taxon>Dasania</taxon>
    </lineage>
</organism>